<comment type="caution">
    <text evidence="2">The sequence shown here is derived from an EMBL/GenBank/DDBJ whole genome shotgun (WGS) entry which is preliminary data.</text>
</comment>
<dbReference type="OrthoDB" id="438224at2759"/>
<sequence>MRFSPKYLSGWSHGKEALKSGSYDTLKGSYYVNCAFYHGKGITVPSSVDFPEFTAPNVWPAETSLPGFQVTFEELCTLIIDTAVLVARACDQYAVAHIKDYESGYLEHVVRSSMITKARLLHYFPPAASSKSSQASDTGSRPPVSTARDHDSWCATHIDHGCLTGLTSAIYVDEAAHPPRISLSESTKPLSTAPALPFLSSALHPDTGLYIHARDSTITKVSIPPECLAFQTGEALQLITRGKFRAVPHFVRAGGVVDDGTRVARNTLAV</sequence>
<dbReference type="PANTHER" id="PTHR48420">
    <property type="entry name" value="NON-HAEM DIOXYGENASE N-TERMINAL DOMAIN-CONTAINING PROTEIN"/>
    <property type="match status" value="1"/>
</dbReference>
<evidence type="ECO:0000313" key="2">
    <source>
        <dbReference type="EMBL" id="CAF9918550.1"/>
    </source>
</evidence>
<dbReference type="InterPro" id="IPR027443">
    <property type="entry name" value="IPNS-like_sf"/>
</dbReference>
<proteinExistence type="predicted"/>
<organism evidence="2 3">
    <name type="scientific">Alectoria fallacina</name>
    <dbReference type="NCBI Taxonomy" id="1903189"/>
    <lineage>
        <taxon>Eukaryota</taxon>
        <taxon>Fungi</taxon>
        <taxon>Dikarya</taxon>
        <taxon>Ascomycota</taxon>
        <taxon>Pezizomycotina</taxon>
        <taxon>Lecanoromycetes</taxon>
        <taxon>OSLEUM clade</taxon>
        <taxon>Lecanoromycetidae</taxon>
        <taxon>Lecanorales</taxon>
        <taxon>Lecanorineae</taxon>
        <taxon>Parmeliaceae</taxon>
        <taxon>Alectoria</taxon>
    </lineage>
</organism>
<evidence type="ECO:0000256" key="1">
    <source>
        <dbReference type="SAM" id="MobiDB-lite"/>
    </source>
</evidence>
<reference evidence="2" key="1">
    <citation type="submission" date="2021-03" db="EMBL/GenBank/DDBJ databases">
        <authorList>
            <person name="Tagirdzhanova G."/>
        </authorList>
    </citation>
    <scope>NUCLEOTIDE SEQUENCE</scope>
</reference>
<keyword evidence="3" id="KW-1185">Reference proteome</keyword>
<dbReference type="EMBL" id="CAJPDR010000113">
    <property type="protein sequence ID" value="CAF9918550.1"/>
    <property type="molecule type" value="Genomic_DNA"/>
</dbReference>
<evidence type="ECO:0008006" key="4">
    <source>
        <dbReference type="Google" id="ProtNLM"/>
    </source>
</evidence>
<evidence type="ECO:0000313" key="3">
    <source>
        <dbReference type="Proteomes" id="UP000664203"/>
    </source>
</evidence>
<protein>
    <recommendedName>
        <fullName evidence="4">Clavaminate synthase-like protein</fullName>
    </recommendedName>
</protein>
<accession>A0A8H3IF67</accession>
<feature type="region of interest" description="Disordered" evidence="1">
    <location>
        <begin position="128"/>
        <end position="147"/>
    </location>
</feature>
<gene>
    <name evidence="2" type="ORF">ALECFALPRED_000727</name>
</gene>
<dbReference type="PANTHER" id="PTHR48420:SF1">
    <property type="entry name" value="NON-HAEM DIOXYGENASE N-TERMINAL DOMAIN-CONTAINING PROTEIN"/>
    <property type="match status" value="1"/>
</dbReference>
<dbReference type="SUPFAM" id="SSF51197">
    <property type="entry name" value="Clavaminate synthase-like"/>
    <property type="match status" value="1"/>
</dbReference>
<dbReference type="Proteomes" id="UP000664203">
    <property type="component" value="Unassembled WGS sequence"/>
</dbReference>
<dbReference type="Gene3D" id="2.60.120.330">
    <property type="entry name" value="B-lactam Antibiotic, Isopenicillin N Synthase, Chain"/>
    <property type="match status" value="1"/>
</dbReference>
<dbReference type="AlphaFoldDB" id="A0A8H3IF67"/>
<name>A0A8H3IF67_9LECA</name>